<dbReference type="EMBL" id="JADNRY010000048">
    <property type="protein sequence ID" value="KAF9069621.1"/>
    <property type="molecule type" value="Genomic_DNA"/>
</dbReference>
<evidence type="ECO:0000256" key="2">
    <source>
        <dbReference type="ARBA" id="ARBA00004496"/>
    </source>
</evidence>
<sequence length="358" mass="38619">MSAQQQVCTALSALVETCQAARDSVSNSLAQEDQDVPALVVLQKDLLSLLSLLYGSVTKLSLALKPSSPSYSACLAPLKGLSERIAALSHCTNMFSASVHGATLIKQTASVVVDVVGAVQALTTTFLEIEEGKRQRSGDEYLVRTGAVHSLIEMARSGNILPKDNLTAVRHVWTEDAGALADGVREVGDMIEDSQSETDIIDEEDGWDELGIEPNKPLTEEELERAKKVLIVLRLCNILHKKVVSDILSASSSLSNSDLDSIAPLSSAMLSASDELISALDSPQDFEYIMDELNALKDVIDAIRSRLNQFNSLVNLIENSSLNDPEVLPSTSQSSREKWFKGCFDQIAKAIQMVGTGV</sequence>
<evidence type="ECO:0000256" key="3">
    <source>
        <dbReference type="ARBA" id="ARBA00008940"/>
    </source>
</evidence>
<dbReference type="Gene3D" id="1.20.1410.10">
    <property type="entry name" value="I/LWEQ domain"/>
    <property type="match status" value="1"/>
</dbReference>
<dbReference type="PANTHER" id="PTHR15492:SF1">
    <property type="entry name" value="CYCLIN-D1-BINDING PROTEIN 1"/>
    <property type="match status" value="1"/>
</dbReference>
<comment type="subcellular location">
    <subcellularLocation>
        <location evidence="2">Cytoplasm</location>
    </subcellularLocation>
    <subcellularLocation>
        <location evidence="1">Nucleus</location>
    </subcellularLocation>
</comment>
<evidence type="ECO:0000259" key="8">
    <source>
        <dbReference type="Pfam" id="PF20936"/>
    </source>
</evidence>
<comment type="similarity">
    <text evidence="3">Belongs to the CCNDBP1 family.</text>
</comment>
<evidence type="ECO:0000313" key="9">
    <source>
        <dbReference type="EMBL" id="KAF9069621.1"/>
    </source>
</evidence>
<evidence type="ECO:0000313" key="10">
    <source>
        <dbReference type="Proteomes" id="UP000772434"/>
    </source>
</evidence>
<proteinExistence type="inferred from homology"/>
<dbReference type="InterPro" id="IPR026907">
    <property type="entry name" value="GCIP-like"/>
</dbReference>
<protein>
    <submittedName>
        <fullName evidence="9">Uncharacterized protein</fullName>
    </submittedName>
</protein>
<dbReference type="Gene3D" id="1.20.1420.10">
    <property type="entry name" value="Talin, central domain"/>
    <property type="match status" value="1"/>
</dbReference>
<dbReference type="GO" id="GO:0005737">
    <property type="term" value="C:cytoplasm"/>
    <property type="evidence" value="ECO:0007669"/>
    <property type="project" value="UniProtKB-SubCell"/>
</dbReference>
<accession>A0A9P5PPB9</accession>
<dbReference type="Pfam" id="PF13324">
    <property type="entry name" value="GCIP_N"/>
    <property type="match status" value="1"/>
</dbReference>
<evidence type="ECO:0000256" key="1">
    <source>
        <dbReference type="ARBA" id="ARBA00004123"/>
    </source>
</evidence>
<keyword evidence="4" id="KW-0963">Cytoplasm</keyword>
<dbReference type="InterPro" id="IPR049317">
    <property type="entry name" value="GCIP-like_N"/>
</dbReference>
<evidence type="ECO:0000256" key="4">
    <source>
        <dbReference type="ARBA" id="ARBA00022490"/>
    </source>
</evidence>
<reference evidence="9" key="1">
    <citation type="submission" date="2020-11" db="EMBL/GenBank/DDBJ databases">
        <authorList>
            <consortium name="DOE Joint Genome Institute"/>
            <person name="Ahrendt S."/>
            <person name="Riley R."/>
            <person name="Andreopoulos W."/>
            <person name="Labutti K."/>
            <person name="Pangilinan J."/>
            <person name="Ruiz-Duenas F.J."/>
            <person name="Barrasa J.M."/>
            <person name="Sanchez-Garcia M."/>
            <person name="Camarero S."/>
            <person name="Miyauchi S."/>
            <person name="Serrano A."/>
            <person name="Linde D."/>
            <person name="Babiker R."/>
            <person name="Drula E."/>
            <person name="Ayuso-Fernandez I."/>
            <person name="Pacheco R."/>
            <person name="Padilla G."/>
            <person name="Ferreira P."/>
            <person name="Barriuso J."/>
            <person name="Kellner H."/>
            <person name="Castanera R."/>
            <person name="Alfaro M."/>
            <person name="Ramirez L."/>
            <person name="Pisabarro A.G."/>
            <person name="Kuo A."/>
            <person name="Tritt A."/>
            <person name="Lipzen A."/>
            <person name="He G."/>
            <person name="Yan M."/>
            <person name="Ng V."/>
            <person name="Cullen D."/>
            <person name="Martin F."/>
            <person name="Rosso M.-N."/>
            <person name="Henrissat B."/>
            <person name="Hibbett D."/>
            <person name="Martinez A.T."/>
            <person name="Grigoriev I.V."/>
        </authorList>
    </citation>
    <scope>NUCLEOTIDE SEQUENCE</scope>
    <source>
        <strain evidence="9">AH 40177</strain>
    </source>
</reference>
<name>A0A9P5PPB9_9AGAR</name>
<dbReference type="GO" id="GO:0005634">
    <property type="term" value="C:nucleus"/>
    <property type="evidence" value="ECO:0007669"/>
    <property type="project" value="UniProtKB-SubCell"/>
</dbReference>
<organism evidence="9 10">
    <name type="scientific">Rhodocollybia butyracea</name>
    <dbReference type="NCBI Taxonomy" id="206335"/>
    <lineage>
        <taxon>Eukaryota</taxon>
        <taxon>Fungi</taxon>
        <taxon>Dikarya</taxon>
        <taxon>Basidiomycota</taxon>
        <taxon>Agaricomycotina</taxon>
        <taxon>Agaricomycetes</taxon>
        <taxon>Agaricomycetidae</taxon>
        <taxon>Agaricales</taxon>
        <taxon>Marasmiineae</taxon>
        <taxon>Omphalotaceae</taxon>
        <taxon>Rhodocollybia</taxon>
    </lineage>
</organism>
<dbReference type="OrthoDB" id="41588at2759"/>
<gene>
    <name evidence="9" type="ORF">BDP27DRAFT_681303</name>
</gene>
<dbReference type="InterPro" id="IPR049318">
    <property type="entry name" value="GCIP_C"/>
</dbReference>
<comment type="caution">
    <text evidence="9">The sequence shown here is derived from an EMBL/GenBank/DDBJ whole genome shotgun (WGS) entry which is preliminary data.</text>
</comment>
<dbReference type="AlphaFoldDB" id="A0A9P5PPB9"/>
<feature type="domain" description="Cyclin-D1-binding protein 1-like N-terminal" evidence="7">
    <location>
        <begin position="46"/>
        <end position="193"/>
    </location>
</feature>
<dbReference type="Proteomes" id="UP000772434">
    <property type="component" value="Unassembled WGS sequence"/>
</dbReference>
<dbReference type="PANTHER" id="PTHR15492">
    <property type="entry name" value="CYCLIN D1-BINDING PROTEIN 1"/>
    <property type="match status" value="1"/>
</dbReference>
<keyword evidence="5" id="KW-0539">Nucleus</keyword>
<keyword evidence="10" id="KW-1185">Reference proteome</keyword>
<dbReference type="Pfam" id="PF20936">
    <property type="entry name" value="GCIP_C"/>
    <property type="match status" value="1"/>
</dbReference>
<feature type="domain" description="Cyclin-D1-binding protein 1-like C-terminal" evidence="8">
    <location>
        <begin position="204"/>
        <end position="304"/>
    </location>
</feature>
<evidence type="ECO:0000256" key="6">
    <source>
        <dbReference type="ARBA" id="ARBA00023306"/>
    </source>
</evidence>
<evidence type="ECO:0000259" key="7">
    <source>
        <dbReference type="Pfam" id="PF13324"/>
    </source>
</evidence>
<evidence type="ECO:0000256" key="5">
    <source>
        <dbReference type="ARBA" id="ARBA00023242"/>
    </source>
</evidence>
<keyword evidence="6" id="KW-0131">Cell cycle</keyword>